<proteinExistence type="predicted"/>
<dbReference type="PANTHER" id="PTHR11261">
    <property type="entry name" value="INTERPHOTORECEPTOR RETINOID-BINDING PROTEIN"/>
    <property type="match status" value="1"/>
</dbReference>
<dbReference type="Gene3D" id="3.90.226.10">
    <property type="entry name" value="2-enoyl-CoA Hydratase, Chain A, domain 1"/>
    <property type="match status" value="1"/>
</dbReference>
<gene>
    <name evidence="2" type="ORF">ACFFRN_43495</name>
</gene>
<evidence type="ECO:0000313" key="2">
    <source>
        <dbReference type="EMBL" id="MFB9533503.1"/>
    </source>
</evidence>
<dbReference type="CDD" id="cd07563">
    <property type="entry name" value="Peptidase_S41_IRBP"/>
    <property type="match status" value="1"/>
</dbReference>
<keyword evidence="3" id="KW-1185">Reference proteome</keyword>
<dbReference type="EMBL" id="JBHMCE010000019">
    <property type="protein sequence ID" value="MFB9533503.1"/>
    <property type="molecule type" value="Genomic_DNA"/>
</dbReference>
<dbReference type="RefSeq" id="WP_346118048.1">
    <property type="nucleotide sequence ID" value="NZ_BAAAXC010000005.1"/>
</dbReference>
<reference evidence="2 3" key="1">
    <citation type="submission" date="2024-09" db="EMBL/GenBank/DDBJ databases">
        <authorList>
            <person name="Sun Q."/>
            <person name="Mori K."/>
        </authorList>
    </citation>
    <scope>NUCLEOTIDE SEQUENCE [LARGE SCALE GENOMIC DNA]</scope>
    <source>
        <strain evidence="2 3">JCM 3323</strain>
    </source>
</reference>
<dbReference type="SUPFAM" id="SSF52096">
    <property type="entry name" value="ClpP/crotonase"/>
    <property type="match status" value="1"/>
</dbReference>
<dbReference type="Gene3D" id="3.30.750.44">
    <property type="match status" value="1"/>
</dbReference>
<dbReference type="PANTHER" id="PTHR11261:SF3">
    <property type="entry name" value="RETINOL-BINDING PROTEIN 3"/>
    <property type="match status" value="1"/>
</dbReference>
<sequence>MNWSEQIETLCRQLDEHYVFPEVASEITSELQKRLAKGAYTDISQEEAFAAVVTADLQSINGDKHLRLLYSVEEVPEHDPFDMDLYMQEVKLSGYGFARVERLPGNIGYVDTTMFHAPEVAGERAVAVMTLLADTDVLLFDVRRNGGGSPGMVALLCSYLFPYGWPATHLNSIYNRASGVTQQSWTLPYVPGPRFGPDKPIYVLTSSETFSGAEELSYDLQTRGRAVLVGERTRGGANPGSRYRVGPHLKSSVPSGMAINPVTGTNWEGVGVAPDIALPADQAFDHAYKLALQHVLTLGDQGYRRVVAEEARTALAAL</sequence>
<dbReference type="EC" id="3.4.-.-" evidence="2"/>
<dbReference type="Pfam" id="PF11918">
    <property type="entry name" value="Peptidase_S41_N"/>
    <property type="match status" value="1"/>
</dbReference>
<comment type="caution">
    <text evidence="2">The sequence shown here is derived from an EMBL/GenBank/DDBJ whole genome shotgun (WGS) entry which is preliminary data.</text>
</comment>
<name>A0ABV5QDZ3_9ACTN</name>
<dbReference type="InterPro" id="IPR005151">
    <property type="entry name" value="Tail-specific_protease"/>
</dbReference>
<organism evidence="2 3">
    <name type="scientific">Nonomuraea roseola</name>
    <dbReference type="NCBI Taxonomy" id="46179"/>
    <lineage>
        <taxon>Bacteria</taxon>
        <taxon>Bacillati</taxon>
        <taxon>Actinomycetota</taxon>
        <taxon>Actinomycetes</taxon>
        <taxon>Streptosporangiales</taxon>
        <taxon>Streptosporangiaceae</taxon>
        <taxon>Nonomuraea</taxon>
    </lineage>
</organism>
<keyword evidence="2" id="KW-0378">Hydrolase</keyword>
<dbReference type="InterPro" id="IPR029045">
    <property type="entry name" value="ClpP/crotonase-like_dom_sf"/>
</dbReference>
<dbReference type="Pfam" id="PF03572">
    <property type="entry name" value="Peptidase_S41"/>
    <property type="match status" value="1"/>
</dbReference>
<dbReference type="SMART" id="SM00245">
    <property type="entry name" value="TSPc"/>
    <property type="match status" value="1"/>
</dbReference>
<evidence type="ECO:0000259" key="1">
    <source>
        <dbReference type="SMART" id="SM00245"/>
    </source>
</evidence>
<evidence type="ECO:0000313" key="3">
    <source>
        <dbReference type="Proteomes" id="UP001589646"/>
    </source>
</evidence>
<protein>
    <submittedName>
        <fullName evidence="2">S41 family peptidase</fullName>
        <ecNumber evidence="2">3.4.-.-</ecNumber>
    </submittedName>
</protein>
<accession>A0ABV5QDZ3</accession>
<dbReference type="Proteomes" id="UP001589646">
    <property type="component" value="Unassembled WGS sequence"/>
</dbReference>
<feature type="domain" description="Tail specific protease" evidence="1">
    <location>
        <begin position="78"/>
        <end position="279"/>
    </location>
</feature>
<dbReference type="GO" id="GO:0016787">
    <property type="term" value="F:hydrolase activity"/>
    <property type="evidence" value="ECO:0007669"/>
    <property type="project" value="UniProtKB-KW"/>
</dbReference>